<evidence type="ECO:0000313" key="1">
    <source>
        <dbReference type="EMBL" id="QGU01891.1"/>
    </source>
</evidence>
<sequence>MIRKIARPMLASAFVASGADMVMNSDEHRDGTKEMLTKLRSVVPAQYASYIPNDPDMVTKALGGAQAASASLLALGKAPRLTSAALAAITIPTVLSRYAFWETQDAKEKQDRRNGLITNTALLGGLMIASADTQGKPGLQWRAEHAGKAANKKIQAALPTKSEQEKIADKVTGYIDDAAKYFDDNKDDWLARAQKNSEVAKHKFVQVAATAQERAQELQKVAAEEAGRAQKKASKQAAVYQKKADKATVKAQKKLKKYDI</sequence>
<accession>A0A6B8VQ04</accession>
<proteinExistence type="predicted"/>
<organism evidence="1 2">
    <name type="scientific">Corynebacterium kalinowskii</name>
    <dbReference type="NCBI Taxonomy" id="2675216"/>
    <lineage>
        <taxon>Bacteria</taxon>
        <taxon>Bacillati</taxon>
        <taxon>Actinomycetota</taxon>
        <taxon>Actinomycetes</taxon>
        <taxon>Mycobacteriales</taxon>
        <taxon>Corynebacteriaceae</taxon>
        <taxon>Corynebacterium</taxon>
    </lineage>
</organism>
<reference evidence="2" key="1">
    <citation type="submission" date="2019-11" db="EMBL/GenBank/DDBJ databases">
        <title>Complete genome sequence of Corynebacterium kalinowskii 1959, a novel Corynebacterium species isolated from soil of a small paddock in Vilsendorf, Germany.</title>
        <authorList>
            <person name="Schaffert L."/>
            <person name="Ruwe M."/>
            <person name="Milse J."/>
            <person name="Hanuschka K."/>
            <person name="Ortseifen V."/>
            <person name="Droste J."/>
            <person name="Brandt D."/>
            <person name="Schlueter L."/>
            <person name="Kutter Y."/>
            <person name="Vinke S."/>
            <person name="Viehoefer P."/>
            <person name="Jacob L."/>
            <person name="Luebke N.-C."/>
            <person name="Schulte-Berndt E."/>
            <person name="Hain C."/>
            <person name="Linder M."/>
            <person name="Schmidt P."/>
            <person name="Wollenschlaeger L."/>
            <person name="Luttermann T."/>
            <person name="Thieme E."/>
            <person name="Hassa J."/>
            <person name="Haak M."/>
            <person name="Wittchen M."/>
            <person name="Mentz A."/>
            <person name="Persicke M."/>
            <person name="Busche T."/>
            <person name="Ruckert C."/>
        </authorList>
    </citation>
    <scope>NUCLEOTIDE SEQUENCE [LARGE SCALE GENOMIC DNA]</scope>
    <source>
        <strain evidence="2">1959</strain>
    </source>
</reference>
<gene>
    <name evidence="1" type="ORF">CKALI_05085</name>
</gene>
<dbReference type="Proteomes" id="UP000427071">
    <property type="component" value="Chromosome"/>
</dbReference>
<name>A0A6B8VQ04_9CORY</name>
<dbReference type="KEGG" id="ckw:CKALI_05085"/>
<dbReference type="RefSeq" id="WP_156192263.1">
    <property type="nucleotide sequence ID" value="NZ_CP046452.1"/>
</dbReference>
<keyword evidence="2" id="KW-1185">Reference proteome</keyword>
<evidence type="ECO:0000313" key="2">
    <source>
        <dbReference type="Proteomes" id="UP000427071"/>
    </source>
</evidence>
<protein>
    <submittedName>
        <fullName evidence="1">DoxX</fullName>
    </submittedName>
</protein>
<dbReference type="EMBL" id="CP046452">
    <property type="protein sequence ID" value="QGU01891.1"/>
    <property type="molecule type" value="Genomic_DNA"/>
</dbReference>
<dbReference type="AlphaFoldDB" id="A0A6B8VQ04"/>